<dbReference type="PANTHER" id="PTHR46527:SF1">
    <property type="entry name" value="NUCLEOPORIN NUP42"/>
    <property type="match status" value="1"/>
</dbReference>
<evidence type="ECO:0000256" key="6">
    <source>
        <dbReference type="ARBA" id="ARBA00037262"/>
    </source>
</evidence>
<evidence type="ECO:0000256" key="1">
    <source>
        <dbReference type="ARBA" id="ARBA00004335"/>
    </source>
</evidence>
<dbReference type="Gene3D" id="4.10.1000.10">
    <property type="entry name" value="Zinc finger, CCCH-type"/>
    <property type="match status" value="2"/>
</dbReference>
<accession>A0A1S3J971</accession>
<dbReference type="RefSeq" id="XP_013406952.1">
    <property type="nucleotide sequence ID" value="XM_013551498.1"/>
</dbReference>
<keyword evidence="3 9" id="KW-0863">Zinc-finger</keyword>
<dbReference type="Pfam" id="PF00642">
    <property type="entry name" value="zf-CCCH"/>
    <property type="match status" value="2"/>
</dbReference>
<dbReference type="PROSITE" id="PS50103">
    <property type="entry name" value="ZF_C3H1"/>
    <property type="match status" value="2"/>
</dbReference>
<keyword evidence="5" id="KW-0539">Nucleus</keyword>
<reference evidence="13" key="1">
    <citation type="submission" date="2025-08" db="UniProtKB">
        <authorList>
            <consortium name="RefSeq"/>
        </authorList>
    </citation>
    <scope>IDENTIFICATION</scope>
    <source>
        <tissue evidence="13">Gonads</tissue>
    </source>
</reference>
<dbReference type="InterPro" id="IPR036855">
    <property type="entry name" value="Znf_CCCH_sf"/>
</dbReference>
<dbReference type="InterPro" id="IPR051767">
    <property type="entry name" value="Nucleoporin_NUP42"/>
</dbReference>
<dbReference type="Proteomes" id="UP000085678">
    <property type="component" value="Unplaced"/>
</dbReference>
<evidence type="ECO:0000259" key="11">
    <source>
        <dbReference type="PROSITE" id="PS50103"/>
    </source>
</evidence>
<feature type="region of interest" description="Disordered" evidence="10">
    <location>
        <begin position="176"/>
        <end position="202"/>
    </location>
</feature>
<protein>
    <recommendedName>
        <fullName evidence="7">Nucleoporin NUP42</fullName>
    </recommendedName>
    <alternativeName>
        <fullName evidence="8">Nucleoporin-like protein 2</fullName>
    </alternativeName>
</protein>
<comment type="subcellular location">
    <subcellularLocation>
        <location evidence="1">Nucleus membrane</location>
        <topology evidence="1">Peripheral membrane protein</topology>
        <orientation evidence="1">Cytoplasmic side</orientation>
    </subcellularLocation>
</comment>
<keyword evidence="4 9" id="KW-0862">Zinc</keyword>
<keyword evidence="12" id="KW-1185">Reference proteome</keyword>
<feature type="domain" description="C3H1-type" evidence="11">
    <location>
        <begin position="26"/>
        <end position="54"/>
    </location>
</feature>
<evidence type="ECO:0000256" key="10">
    <source>
        <dbReference type="SAM" id="MobiDB-lite"/>
    </source>
</evidence>
<proteinExistence type="predicted"/>
<feature type="region of interest" description="Disordered" evidence="10">
    <location>
        <begin position="53"/>
        <end position="73"/>
    </location>
</feature>
<feature type="zinc finger region" description="C3H1-type" evidence="9">
    <location>
        <begin position="123"/>
        <end position="151"/>
    </location>
</feature>
<dbReference type="SUPFAM" id="SSF90229">
    <property type="entry name" value="CCCH zinc finger"/>
    <property type="match status" value="2"/>
</dbReference>
<comment type="function">
    <text evidence="6">Required for the export of mRNAs containing poly(A) tails from the nucleus into the cytoplasm.</text>
</comment>
<evidence type="ECO:0000256" key="8">
    <source>
        <dbReference type="ARBA" id="ARBA00042384"/>
    </source>
</evidence>
<evidence type="ECO:0000256" key="3">
    <source>
        <dbReference type="ARBA" id="ARBA00022771"/>
    </source>
</evidence>
<dbReference type="GO" id="GO:0008270">
    <property type="term" value="F:zinc ion binding"/>
    <property type="evidence" value="ECO:0007669"/>
    <property type="project" value="UniProtKB-KW"/>
</dbReference>
<evidence type="ECO:0000256" key="2">
    <source>
        <dbReference type="ARBA" id="ARBA00022723"/>
    </source>
</evidence>
<dbReference type="KEGG" id="lak:106170995"/>
<feature type="region of interest" description="Disordered" evidence="10">
    <location>
        <begin position="1"/>
        <end position="20"/>
    </location>
</feature>
<organism evidence="12 13">
    <name type="scientific">Lingula anatina</name>
    <name type="common">Brachiopod</name>
    <name type="synonym">Lingula unguis</name>
    <dbReference type="NCBI Taxonomy" id="7574"/>
    <lineage>
        <taxon>Eukaryota</taxon>
        <taxon>Metazoa</taxon>
        <taxon>Spiralia</taxon>
        <taxon>Lophotrochozoa</taxon>
        <taxon>Brachiopoda</taxon>
        <taxon>Linguliformea</taxon>
        <taxon>Lingulata</taxon>
        <taxon>Lingulida</taxon>
        <taxon>Linguloidea</taxon>
        <taxon>Lingulidae</taxon>
        <taxon>Lingula</taxon>
    </lineage>
</organism>
<evidence type="ECO:0000256" key="7">
    <source>
        <dbReference type="ARBA" id="ARBA00039886"/>
    </source>
</evidence>
<feature type="zinc finger region" description="C3H1-type" evidence="9">
    <location>
        <begin position="26"/>
        <end position="54"/>
    </location>
</feature>
<dbReference type="OrthoDB" id="2417221at2759"/>
<dbReference type="GeneID" id="106170995"/>
<dbReference type="SMART" id="SM00356">
    <property type="entry name" value="ZnF_C3H1"/>
    <property type="match status" value="2"/>
</dbReference>
<feature type="domain" description="C3H1-type" evidence="11">
    <location>
        <begin position="123"/>
        <end position="151"/>
    </location>
</feature>
<dbReference type="InParanoid" id="A0A1S3J971"/>
<gene>
    <name evidence="13" type="primary">LOC106170995</name>
</gene>
<dbReference type="GO" id="GO:0031965">
    <property type="term" value="C:nuclear membrane"/>
    <property type="evidence" value="ECO:0007669"/>
    <property type="project" value="UniProtKB-SubCell"/>
</dbReference>
<keyword evidence="2 9" id="KW-0479">Metal-binding</keyword>
<sequence length="333" mass="37637">MSTRQELVQKQEKSGIVSVMSQASDPSPISICQFYANKRWCKFGKRCKFQHTRGSQPFSDEEDPTGAKCSDSKVDSQSLKEVAIDNATEGTDQSELQTAQVVEVFSETEKPHKLKPKVTKENAEGHKICKFFARTGRCRFGSRCYFFHERSSGEQERKGVMKENVESADAVSQYTNLDDSEPTSDHMPANSPMDHQNSNETMEVDQSWEDEGTAIGGTALCKGKFLPVDEVISLLISDSSPTLTEIPPFKKENIMFIIDNRRKAARIQAKQKHDLSDDCGVWNPSHSPLTRMAFRDGKWSQVVLKNDQYYIEKQVKNKRKLQLLGEQPNQAIT</sequence>
<evidence type="ECO:0000256" key="5">
    <source>
        <dbReference type="ARBA" id="ARBA00023242"/>
    </source>
</evidence>
<dbReference type="InterPro" id="IPR000571">
    <property type="entry name" value="Znf_CCCH"/>
</dbReference>
<evidence type="ECO:0000313" key="12">
    <source>
        <dbReference type="Proteomes" id="UP000085678"/>
    </source>
</evidence>
<dbReference type="AlphaFoldDB" id="A0A1S3J971"/>
<evidence type="ECO:0000256" key="9">
    <source>
        <dbReference type="PROSITE-ProRule" id="PRU00723"/>
    </source>
</evidence>
<evidence type="ECO:0000256" key="4">
    <source>
        <dbReference type="ARBA" id="ARBA00022833"/>
    </source>
</evidence>
<evidence type="ECO:0000313" key="13">
    <source>
        <dbReference type="RefSeq" id="XP_013406952.1"/>
    </source>
</evidence>
<dbReference type="PANTHER" id="PTHR46527">
    <property type="entry name" value="NUCLEOPORIN-LIKE PROTEIN 2"/>
    <property type="match status" value="1"/>
</dbReference>
<name>A0A1S3J971_LINAN</name>